<evidence type="ECO:0000256" key="4">
    <source>
        <dbReference type="ARBA" id="ARBA00022771"/>
    </source>
</evidence>
<evidence type="ECO:0000256" key="10">
    <source>
        <dbReference type="SAM" id="MobiDB-lite"/>
    </source>
</evidence>
<keyword evidence="8" id="KW-0804">Transcription</keyword>
<evidence type="ECO:0000256" key="8">
    <source>
        <dbReference type="ARBA" id="ARBA00023163"/>
    </source>
</evidence>
<accession>A0ABR3QE14</accession>
<comment type="subcellular location">
    <subcellularLocation>
        <location evidence="1">Nucleus</location>
        <location evidence="1">Nucleolus</location>
    </subcellularLocation>
</comment>
<keyword evidence="7" id="KW-0238">DNA-binding</keyword>
<evidence type="ECO:0000313" key="13">
    <source>
        <dbReference type="EMBL" id="KAL1412621.1"/>
    </source>
</evidence>
<evidence type="ECO:0000256" key="7">
    <source>
        <dbReference type="ARBA" id="ARBA00023125"/>
    </source>
</evidence>
<proteinExistence type="inferred from homology"/>
<keyword evidence="5" id="KW-0862">Zinc</keyword>
<dbReference type="PANTHER" id="PTHR31576:SF2">
    <property type="entry name" value="TATA BOX-BINDING PROTEIN-ASSOCIATED FACTOR RNA POLYMERASE I SUBUNIT B"/>
    <property type="match status" value="1"/>
</dbReference>
<organism evidence="13 14">
    <name type="scientific">Vanrija albida</name>
    <dbReference type="NCBI Taxonomy" id="181172"/>
    <lineage>
        <taxon>Eukaryota</taxon>
        <taxon>Fungi</taxon>
        <taxon>Dikarya</taxon>
        <taxon>Basidiomycota</taxon>
        <taxon>Agaricomycotina</taxon>
        <taxon>Tremellomycetes</taxon>
        <taxon>Trichosporonales</taxon>
        <taxon>Trichosporonaceae</taxon>
        <taxon>Vanrija</taxon>
    </lineage>
</organism>
<keyword evidence="9" id="KW-0539">Nucleus</keyword>
<dbReference type="InterPro" id="IPR048538">
    <property type="entry name" value="Rrn7_cyclin_C"/>
</dbReference>
<feature type="domain" description="Rrn7/TAF1B N-terminal cyclin" evidence="11">
    <location>
        <begin position="167"/>
        <end position="256"/>
    </location>
</feature>
<evidence type="ECO:0000259" key="11">
    <source>
        <dbReference type="Pfam" id="PF20644"/>
    </source>
</evidence>
<dbReference type="Pfam" id="PF20645">
    <property type="entry name" value="Rrn7_cyclin_C"/>
    <property type="match status" value="1"/>
</dbReference>
<evidence type="ECO:0000256" key="3">
    <source>
        <dbReference type="ARBA" id="ARBA00022723"/>
    </source>
</evidence>
<dbReference type="EMBL" id="JBBXJM010000001">
    <property type="protein sequence ID" value="KAL1412621.1"/>
    <property type="molecule type" value="Genomic_DNA"/>
</dbReference>
<dbReference type="InterPro" id="IPR048540">
    <property type="entry name" value="Rrn7_cyclin_N"/>
</dbReference>
<evidence type="ECO:0000256" key="6">
    <source>
        <dbReference type="ARBA" id="ARBA00023015"/>
    </source>
</evidence>
<feature type="compositionally biased region" description="Pro residues" evidence="10">
    <location>
        <begin position="125"/>
        <end position="136"/>
    </location>
</feature>
<dbReference type="GeneID" id="95981411"/>
<reference evidence="13 14" key="1">
    <citation type="submission" date="2023-08" db="EMBL/GenBank/DDBJ databases">
        <title>Annotated Genome Sequence of Vanrija albida AlHP1.</title>
        <authorList>
            <person name="Herzog R."/>
        </authorList>
    </citation>
    <scope>NUCLEOTIDE SEQUENCE [LARGE SCALE GENOMIC DNA]</scope>
    <source>
        <strain evidence="13 14">AlHP1</strain>
    </source>
</reference>
<evidence type="ECO:0000256" key="2">
    <source>
        <dbReference type="ARBA" id="ARBA00006899"/>
    </source>
</evidence>
<keyword evidence="6" id="KW-0805">Transcription regulation</keyword>
<evidence type="ECO:0000256" key="1">
    <source>
        <dbReference type="ARBA" id="ARBA00004604"/>
    </source>
</evidence>
<sequence length="607" mass="67942">MARRCPQCGSRKWRKDGITGSVVCEEGHVLQDVRAENLVAEMTGHALQKRRMKTGPRINKRKMEGKRDKNYVHGVEAESLRIQGLQLLLRHQVAALRRLWALPEAFELVVRDLWTYQLLISPLPSFRPPPSRPASPAPVAESGPSRLSGELRRHLSDSESESDLDSATSKHEKDGSSDTGSSKGDDESDKSDDEDEPLREIDIDGQPPAQIYRRRRKLRVSDTLVCLLIALWILRIPFTHAGIESLINLNQIPYVDFGKSTLVPKEMLIRMNHDVRVSLRPPRSPTPTAMFELSRKFASVLVQRFGQVIPEINVPPVAWEVLSALGGTAVTQSQVVSFLELIDANMSLSPAAVNRILRKRRNSDPEPIEVDMPTHAHDVIMPELSVAAAWIIVMKMAYGLDGKERFALMKTEPLIGQPRGELWVAQLKARLDSKAFQGTGTDLERLYFDGMDTDDLDRFLDRCEDVLLKDRDYGTPGPFPLPATTRTTPRPPVTESWDSFHSEAARKIVTLDTVPSLAGLTNDLPLMPGEKLKSYDAADVTGTLPPDYEIVLNSAAQVVGVEPEALAEVVQVYERRMEHQRPRREFFDPAVQRRVAASGLRESRSFG</sequence>
<dbReference type="PANTHER" id="PTHR31576">
    <property type="entry name" value="TATA BOX-BINDING PROTEIN-ASSOCIATED FACTOR RNA POLYMERASE I SUBUNIT B"/>
    <property type="match status" value="1"/>
</dbReference>
<dbReference type="InterPro" id="IPR033599">
    <property type="entry name" value="TAF1B/Rrn7"/>
</dbReference>
<keyword evidence="14" id="KW-1185">Reference proteome</keyword>
<name>A0ABR3QE14_9TREE</name>
<comment type="similarity">
    <text evidence="2">Belongs to the RRN7/TAF1B family.</text>
</comment>
<evidence type="ECO:0000256" key="5">
    <source>
        <dbReference type="ARBA" id="ARBA00022833"/>
    </source>
</evidence>
<evidence type="ECO:0000259" key="12">
    <source>
        <dbReference type="Pfam" id="PF20645"/>
    </source>
</evidence>
<evidence type="ECO:0000313" key="14">
    <source>
        <dbReference type="Proteomes" id="UP001565368"/>
    </source>
</evidence>
<keyword evidence="3" id="KW-0479">Metal-binding</keyword>
<comment type="caution">
    <text evidence="13">The sequence shown here is derived from an EMBL/GenBank/DDBJ whole genome shotgun (WGS) entry which is preliminary data.</text>
</comment>
<keyword evidence="4" id="KW-0863">Zinc-finger</keyword>
<evidence type="ECO:0000256" key="9">
    <source>
        <dbReference type="ARBA" id="ARBA00023242"/>
    </source>
</evidence>
<evidence type="ECO:0008006" key="15">
    <source>
        <dbReference type="Google" id="ProtNLM"/>
    </source>
</evidence>
<gene>
    <name evidence="13" type="ORF">Q8F55_000368</name>
</gene>
<feature type="domain" description="Rrn7/TAF1B C-terminal cyclin" evidence="12">
    <location>
        <begin position="298"/>
        <end position="464"/>
    </location>
</feature>
<dbReference type="Proteomes" id="UP001565368">
    <property type="component" value="Unassembled WGS sequence"/>
</dbReference>
<feature type="compositionally biased region" description="Acidic residues" evidence="10">
    <location>
        <begin position="186"/>
        <end position="197"/>
    </location>
</feature>
<dbReference type="Pfam" id="PF20644">
    <property type="entry name" value="Rrn7_cyclin_N"/>
    <property type="match status" value="1"/>
</dbReference>
<dbReference type="RefSeq" id="XP_069212565.1">
    <property type="nucleotide sequence ID" value="XM_069349021.1"/>
</dbReference>
<protein>
    <recommendedName>
        <fullName evidence="15">RRN7-type domain-containing protein</fullName>
    </recommendedName>
</protein>
<feature type="region of interest" description="Disordered" evidence="10">
    <location>
        <begin position="124"/>
        <end position="206"/>
    </location>
</feature>